<proteinExistence type="predicted"/>
<protein>
    <recommendedName>
        <fullName evidence="3">C3H1-type domain-containing protein</fullName>
    </recommendedName>
</protein>
<comment type="caution">
    <text evidence="4">The sequence shown here is derived from an EMBL/GenBank/DDBJ whole genome shotgun (WGS) entry which is preliminary data.</text>
</comment>
<evidence type="ECO:0000313" key="5">
    <source>
        <dbReference type="Proteomes" id="UP000324800"/>
    </source>
</evidence>
<dbReference type="EMBL" id="SNRW01005251">
    <property type="protein sequence ID" value="KAA6385477.1"/>
    <property type="molecule type" value="Genomic_DNA"/>
</dbReference>
<feature type="domain" description="C3H1-type" evidence="3">
    <location>
        <begin position="332"/>
        <end position="360"/>
    </location>
</feature>
<feature type="compositionally biased region" description="Basic and acidic residues" evidence="2">
    <location>
        <begin position="519"/>
        <end position="528"/>
    </location>
</feature>
<keyword evidence="1" id="KW-0862">Zinc</keyword>
<evidence type="ECO:0000259" key="3">
    <source>
        <dbReference type="PROSITE" id="PS50103"/>
    </source>
</evidence>
<name>A0A5J4VSB8_9EUKA</name>
<feature type="region of interest" description="Disordered" evidence="2">
    <location>
        <begin position="517"/>
        <end position="542"/>
    </location>
</feature>
<dbReference type="OrthoDB" id="10670643at2759"/>
<feature type="region of interest" description="Disordered" evidence="2">
    <location>
        <begin position="298"/>
        <end position="327"/>
    </location>
</feature>
<feature type="compositionally biased region" description="Polar residues" evidence="2">
    <location>
        <begin position="704"/>
        <end position="715"/>
    </location>
</feature>
<sequence length="847" mass="96346">MSLKIPLSLLGSVIAEVPSIETQSLTSIKITGNVCTVAGGAENVEQAVALVSHIMEEKSNVIPPRLDLCLKVDHLESAQIDLEDITGSFPTSTRFKFIEEDEKLSVLVEFSSKEERDESYHSNPLLTGTNLSFSIPSDNDLQSDNVVEGSKTSSEMNVSTNTVVEEARQQPWVRKQKMDQYGQFVSDPGRSLWVGQLPQNATEQDIADYVLKEFDHFIYERRSKGLPVSPQVLSHVAARPQQTSLPEIPDGLSVRINAEHIGEFMINTATVNKDIMPGSVSNVNVGNSLYTQDKNVNQQSPQSAFDGQQNNSHPSSKYNQQNQNTSEYSTENYEIAPCYFYQTPDGCRFLRDCKKSHIPRSYYARFVVEEVEKPEHRRHRNVIVSTGSIPLGDSKFSLQRHGVVKGCPLLPQPENTVLLLFSQSFQRDEEKSRLQTNLDGRQNIVLLGAEQDFDWLPLNSFSSKRSSIKDIDIISNNQFQNNMMNSVSKNDEKEIEIDVCMEDETDFKDVPMVPLKRKREQESEKSVNDEMVFNSSKENESGNKRWRIDEDMGAQNIPPSSSGIQTQQSSQSIFVSGSNHPVAMNVLGVNLVPYIIPSSKMGIEKSIENVINEQRQLQKQQNTVAYFEEPMCNIHIDAILESIRDTLNITPDSSILRNIIIRRAFNGAVSALSPDCFALIEFQTSADAINYSKGVDMKMKQYRTRQSNNNEGSHSSNKDRTNRNTIDKQWPFSGLLISSHCPADMPMVQPDLESLQKQSNSGNIERHNRDRGKDSNSNRERERENYRDKGRDHEKDNLKEKDNQREREQEKERQQIVENEKGRERDLLKEKENNHEKKRDKDKERIF</sequence>
<dbReference type="PROSITE" id="PS50103">
    <property type="entry name" value="ZF_C3H1"/>
    <property type="match status" value="1"/>
</dbReference>
<keyword evidence="1" id="KW-0863">Zinc-finger</keyword>
<feature type="zinc finger region" description="C3H1-type" evidence="1">
    <location>
        <begin position="332"/>
        <end position="360"/>
    </location>
</feature>
<dbReference type="Proteomes" id="UP000324800">
    <property type="component" value="Unassembled WGS sequence"/>
</dbReference>
<evidence type="ECO:0000313" key="4">
    <source>
        <dbReference type="EMBL" id="KAA6385477.1"/>
    </source>
</evidence>
<dbReference type="AlphaFoldDB" id="A0A5J4VSB8"/>
<reference evidence="4 5" key="1">
    <citation type="submission" date="2019-03" db="EMBL/GenBank/DDBJ databases">
        <title>Single cell metagenomics reveals metabolic interactions within the superorganism composed of flagellate Streblomastix strix and complex community of Bacteroidetes bacteria on its surface.</title>
        <authorList>
            <person name="Treitli S.C."/>
            <person name="Kolisko M."/>
            <person name="Husnik F."/>
            <person name="Keeling P."/>
            <person name="Hampl V."/>
        </authorList>
    </citation>
    <scope>NUCLEOTIDE SEQUENCE [LARGE SCALE GENOMIC DNA]</scope>
    <source>
        <strain evidence="4">ST1C</strain>
    </source>
</reference>
<gene>
    <name evidence="4" type="ORF">EZS28_018998</name>
</gene>
<accession>A0A5J4VSB8</accession>
<feature type="compositionally biased region" description="Basic and acidic residues" evidence="2">
    <location>
        <begin position="764"/>
        <end position="847"/>
    </location>
</feature>
<feature type="region of interest" description="Disordered" evidence="2">
    <location>
        <begin position="754"/>
        <end position="847"/>
    </location>
</feature>
<dbReference type="GO" id="GO:0008270">
    <property type="term" value="F:zinc ion binding"/>
    <property type="evidence" value="ECO:0007669"/>
    <property type="project" value="UniProtKB-KW"/>
</dbReference>
<keyword evidence="1" id="KW-0479">Metal-binding</keyword>
<evidence type="ECO:0000256" key="2">
    <source>
        <dbReference type="SAM" id="MobiDB-lite"/>
    </source>
</evidence>
<organism evidence="4 5">
    <name type="scientific">Streblomastix strix</name>
    <dbReference type="NCBI Taxonomy" id="222440"/>
    <lineage>
        <taxon>Eukaryota</taxon>
        <taxon>Metamonada</taxon>
        <taxon>Preaxostyla</taxon>
        <taxon>Oxymonadida</taxon>
        <taxon>Streblomastigidae</taxon>
        <taxon>Streblomastix</taxon>
    </lineage>
</organism>
<feature type="compositionally biased region" description="Basic and acidic residues" evidence="2">
    <location>
        <begin position="716"/>
        <end position="725"/>
    </location>
</feature>
<feature type="region of interest" description="Disordered" evidence="2">
    <location>
        <begin position="704"/>
        <end position="725"/>
    </location>
</feature>
<evidence type="ECO:0000256" key="1">
    <source>
        <dbReference type="PROSITE-ProRule" id="PRU00723"/>
    </source>
</evidence>
<dbReference type="InterPro" id="IPR000571">
    <property type="entry name" value="Znf_CCCH"/>
</dbReference>